<dbReference type="EMBL" id="CAFABI010000112">
    <property type="protein sequence ID" value="CAB4831522.1"/>
    <property type="molecule type" value="Genomic_DNA"/>
</dbReference>
<protein>
    <submittedName>
        <fullName evidence="12">Unannotated protein</fullName>
    </submittedName>
</protein>
<evidence type="ECO:0000313" key="13">
    <source>
        <dbReference type="EMBL" id="CAB4927856.1"/>
    </source>
</evidence>
<dbReference type="AlphaFoldDB" id="A0A6J7BGD5"/>
<feature type="transmembrane region" description="Helical" evidence="6">
    <location>
        <begin position="306"/>
        <end position="326"/>
    </location>
</feature>
<comment type="subcellular location">
    <subcellularLocation>
        <location evidence="1">Membrane</location>
        <topology evidence="1">Multi-pass membrane protein</topology>
    </subcellularLocation>
</comment>
<feature type="transmembrane region" description="Helical" evidence="6">
    <location>
        <begin position="280"/>
        <end position="300"/>
    </location>
</feature>
<dbReference type="EMBL" id="CAEZWO010000018">
    <property type="protein sequence ID" value="CAB4653566.1"/>
    <property type="molecule type" value="Genomic_DNA"/>
</dbReference>
<dbReference type="CDD" id="cd17325">
    <property type="entry name" value="MFS_MdtG_SLC18_like"/>
    <property type="match status" value="1"/>
</dbReference>
<evidence type="ECO:0000313" key="15">
    <source>
        <dbReference type="EMBL" id="CAB5048567.1"/>
    </source>
</evidence>
<dbReference type="InterPro" id="IPR020846">
    <property type="entry name" value="MFS_dom"/>
</dbReference>
<feature type="domain" description="Major facilitator superfamily (MFS) profile" evidence="7">
    <location>
        <begin position="13"/>
        <end position="392"/>
    </location>
</feature>
<evidence type="ECO:0000313" key="10">
    <source>
        <dbReference type="EMBL" id="CAB4780872.1"/>
    </source>
</evidence>
<feature type="transmembrane region" description="Helical" evidence="6">
    <location>
        <begin position="366"/>
        <end position="387"/>
    </location>
</feature>
<dbReference type="EMBL" id="CAFBRB010000193">
    <property type="protein sequence ID" value="CAB5077665.1"/>
    <property type="molecule type" value="Genomic_DNA"/>
</dbReference>
<dbReference type="PROSITE" id="PS50850">
    <property type="entry name" value="MFS"/>
    <property type="match status" value="1"/>
</dbReference>
<dbReference type="InterPro" id="IPR001958">
    <property type="entry name" value="Tet-R_TetA/multi-R_MdtG-like"/>
</dbReference>
<feature type="transmembrane region" description="Helical" evidence="6">
    <location>
        <begin position="168"/>
        <end position="186"/>
    </location>
</feature>
<evidence type="ECO:0000313" key="11">
    <source>
        <dbReference type="EMBL" id="CAB4831522.1"/>
    </source>
</evidence>
<feature type="transmembrane region" description="Helical" evidence="6">
    <location>
        <begin position="217"/>
        <end position="240"/>
    </location>
</feature>
<dbReference type="SUPFAM" id="SSF103473">
    <property type="entry name" value="MFS general substrate transporter"/>
    <property type="match status" value="1"/>
</dbReference>
<dbReference type="PANTHER" id="PTHR23506">
    <property type="entry name" value="GH10249P"/>
    <property type="match status" value="1"/>
</dbReference>
<dbReference type="InterPro" id="IPR050930">
    <property type="entry name" value="MFS_Vesicular_Transporter"/>
</dbReference>
<dbReference type="InterPro" id="IPR011701">
    <property type="entry name" value="MFS"/>
</dbReference>
<dbReference type="EMBL" id="CAFAZX010000060">
    <property type="protein sequence ID" value="CAB4844235.1"/>
    <property type="molecule type" value="Genomic_DNA"/>
</dbReference>
<dbReference type="PANTHER" id="PTHR23506:SF23">
    <property type="entry name" value="GH10249P"/>
    <property type="match status" value="1"/>
</dbReference>
<name>A0A6J7BGD5_9ZZZZ</name>
<feature type="transmembrane region" description="Helical" evidence="6">
    <location>
        <begin position="47"/>
        <end position="67"/>
    </location>
</feature>
<keyword evidence="2" id="KW-0813">Transport</keyword>
<reference evidence="12" key="1">
    <citation type="submission" date="2020-05" db="EMBL/GenBank/DDBJ databases">
        <authorList>
            <person name="Chiriac C."/>
            <person name="Salcher M."/>
            <person name="Ghai R."/>
            <person name="Kavagutti S V."/>
        </authorList>
    </citation>
    <scope>NUCLEOTIDE SEQUENCE</scope>
</reference>
<evidence type="ECO:0000256" key="3">
    <source>
        <dbReference type="ARBA" id="ARBA00022692"/>
    </source>
</evidence>
<evidence type="ECO:0000313" key="9">
    <source>
        <dbReference type="EMBL" id="CAB4696446.1"/>
    </source>
</evidence>
<gene>
    <name evidence="8" type="ORF">UFOPK2254_00303</name>
    <name evidence="9" type="ORF">UFOPK2646_00203</name>
    <name evidence="10" type="ORF">UFOPK2907_01152</name>
    <name evidence="11" type="ORF">UFOPK3197_00952</name>
    <name evidence="12" type="ORF">UFOPK3241_01009</name>
    <name evidence="13" type="ORF">UFOPK3707_00695</name>
    <name evidence="14" type="ORF">UFOPK3937_01027</name>
    <name evidence="15" type="ORF">UFOPK4265_00421</name>
    <name evidence="16" type="ORF">UFOPK4401_01302</name>
</gene>
<feature type="transmembrane region" description="Helical" evidence="6">
    <location>
        <begin position="338"/>
        <end position="360"/>
    </location>
</feature>
<dbReference type="EMBL" id="CAEZYB010000013">
    <property type="protein sequence ID" value="CAB4696446.1"/>
    <property type="molecule type" value="Genomic_DNA"/>
</dbReference>
<dbReference type="Pfam" id="PF07690">
    <property type="entry name" value="MFS_1"/>
    <property type="match status" value="1"/>
</dbReference>
<organism evidence="12">
    <name type="scientific">freshwater metagenome</name>
    <dbReference type="NCBI Taxonomy" id="449393"/>
    <lineage>
        <taxon>unclassified sequences</taxon>
        <taxon>metagenomes</taxon>
        <taxon>ecological metagenomes</taxon>
    </lineage>
</organism>
<dbReference type="InterPro" id="IPR036259">
    <property type="entry name" value="MFS_trans_sf"/>
</dbReference>
<dbReference type="PRINTS" id="PR01035">
    <property type="entry name" value="TCRTETA"/>
</dbReference>
<evidence type="ECO:0000313" key="8">
    <source>
        <dbReference type="EMBL" id="CAB4653566.1"/>
    </source>
</evidence>
<dbReference type="InterPro" id="IPR005828">
    <property type="entry name" value="MFS_sugar_transport-like"/>
</dbReference>
<feature type="transmembrane region" description="Helical" evidence="6">
    <location>
        <begin position="104"/>
        <end position="127"/>
    </location>
</feature>
<evidence type="ECO:0000256" key="2">
    <source>
        <dbReference type="ARBA" id="ARBA00022448"/>
    </source>
</evidence>
<evidence type="ECO:0000259" key="7">
    <source>
        <dbReference type="PROSITE" id="PS50850"/>
    </source>
</evidence>
<evidence type="ECO:0000256" key="1">
    <source>
        <dbReference type="ARBA" id="ARBA00004141"/>
    </source>
</evidence>
<keyword evidence="3 6" id="KW-0812">Transmembrane</keyword>
<evidence type="ECO:0000256" key="4">
    <source>
        <dbReference type="ARBA" id="ARBA00022989"/>
    </source>
</evidence>
<feature type="transmembrane region" description="Helical" evidence="6">
    <location>
        <begin position="79"/>
        <end position="98"/>
    </location>
</feature>
<keyword evidence="4 6" id="KW-1133">Transmembrane helix</keyword>
<feature type="transmembrane region" description="Helical" evidence="6">
    <location>
        <begin position="139"/>
        <end position="162"/>
    </location>
</feature>
<keyword evidence="5 6" id="KW-0472">Membrane</keyword>
<dbReference type="Gene3D" id="1.20.1720.10">
    <property type="entry name" value="Multidrug resistance protein D"/>
    <property type="match status" value="1"/>
</dbReference>
<dbReference type="EMBL" id="CAFBMY010000100">
    <property type="protein sequence ID" value="CAB4927856.1"/>
    <property type="molecule type" value="Genomic_DNA"/>
</dbReference>
<dbReference type="GO" id="GO:0022857">
    <property type="term" value="F:transmembrane transporter activity"/>
    <property type="evidence" value="ECO:0007669"/>
    <property type="project" value="InterPro"/>
</dbReference>
<feature type="transmembrane region" description="Helical" evidence="6">
    <location>
        <begin position="246"/>
        <end position="268"/>
    </location>
</feature>
<dbReference type="Pfam" id="PF00083">
    <property type="entry name" value="Sugar_tr"/>
    <property type="match status" value="1"/>
</dbReference>
<evidence type="ECO:0000256" key="6">
    <source>
        <dbReference type="SAM" id="Phobius"/>
    </source>
</evidence>
<accession>A0A6J7BGD5</accession>
<evidence type="ECO:0000313" key="14">
    <source>
        <dbReference type="EMBL" id="CAB4986066.1"/>
    </source>
</evidence>
<dbReference type="EMBL" id="CAFBQK010000037">
    <property type="protein sequence ID" value="CAB5048567.1"/>
    <property type="molecule type" value="Genomic_DNA"/>
</dbReference>
<dbReference type="EMBL" id="CAEZZR010000120">
    <property type="protein sequence ID" value="CAB4780872.1"/>
    <property type="molecule type" value="Genomic_DNA"/>
</dbReference>
<dbReference type="Gene3D" id="1.20.1250.20">
    <property type="entry name" value="MFS general substrate transporter like domains"/>
    <property type="match status" value="1"/>
</dbReference>
<feature type="transmembrane region" description="Helical" evidence="6">
    <location>
        <begin position="16"/>
        <end position="35"/>
    </location>
</feature>
<sequence length="406" mass="42994">MIKEKLFGDLPREVKVLVGASFFVAVGFGIVVPAIPLFTKSFGVNNSAVGLIVSTFAIARFSSGLISGRLVDKFGERPIFATGIFLVSFFTFLCALAQSYSQLLIFRTAGGIGSSMFSVAAGSIIMRSVSDDMRGRAQSIYNGAFLVGGIAGPAIGGLLTGISLRAPFFAYAIFLLCAGTVGFFFLSPGKREVTTKDTSGDNMKISEALKIVPYRTALALTFVTSWILFGLRSSIIPLFVTEELHSSASVVGLGFTLAALFQGTLLLSAGALSDRRGRRFALIIGTSVVLVGALTLVFAIHPWMYLASMCVMGLGGAFLSTTPANIVGDVIRGKSGQVIALFQMAGDAGMIVGPITVGFLSDVFSFRTAFLVSAVVFSFSIILAFRLPETRKSHIQKISPHQYGEG</sequence>
<dbReference type="GO" id="GO:0016020">
    <property type="term" value="C:membrane"/>
    <property type="evidence" value="ECO:0007669"/>
    <property type="project" value="UniProtKB-SubCell"/>
</dbReference>
<proteinExistence type="predicted"/>
<evidence type="ECO:0000313" key="16">
    <source>
        <dbReference type="EMBL" id="CAB5077665.1"/>
    </source>
</evidence>
<dbReference type="EMBL" id="CAFBOJ010000124">
    <property type="protein sequence ID" value="CAB4986066.1"/>
    <property type="molecule type" value="Genomic_DNA"/>
</dbReference>
<evidence type="ECO:0000256" key="5">
    <source>
        <dbReference type="ARBA" id="ARBA00023136"/>
    </source>
</evidence>
<evidence type="ECO:0000313" key="12">
    <source>
        <dbReference type="EMBL" id="CAB4844235.1"/>
    </source>
</evidence>